<dbReference type="AlphaFoldDB" id="A0A8S4MPD6"/>
<dbReference type="Proteomes" id="UP000838412">
    <property type="component" value="Unassembled WGS sequence"/>
</dbReference>
<evidence type="ECO:0000313" key="1">
    <source>
        <dbReference type="EMBL" id="CAH1277391.1"/>
    </source>
</evidence>
<gene>
    <name evidence="1" type="primary">Hypp9595</name>
    <name evidence="1" type="ORF">BLAG_LOCUS26181</name>
</gene>
<keyword evidence="2" id="KW-1185">Reference proteome</keyword>
<comment type="caution">
    <text evidence="1">The sequence shown here is derived from an EMBL/GenBank/DDBJ whole genome shotgun (WGS) entry which is preliminary data.</text>
</comment>
<organism evidence="1 2">
    <name type="scientific">Branchiostoma lanceolatum</name>
    <name type="common">Common lancelet</name>
    <name type="synonym">Amphioxus lanceolatum</name>
    <dbReference type="NCBI Taxonomy" id="7740"/>
    <lineage>
        <taxon>Eukaryota</taxon>
        <taxon>Metazoa</taxon>
        <taxon>Chordata</taxon>
        <taxon>Cephalochordata</taxon>
        <taxon>Leptocardii</taxon>
        <taxon>Amphioxiformes</taxon>
        <taxon>Branchiostomatidae</taxon>
        <taxon>Branchiostoma</taxon>
    </lineage>
</organism>
<sequence length="150" mass="15273">MSVPDLRGKAAVSVLASVKVLPISLVSVVSQGLSVPADCPARRLRWGVPVAPATGFEPESAASDVPATAVCLSCRADFPMSEGPGAASHVAPMYCFGLKLLGCLARRKGAKSSSVRAKSSPVLGAEMGGPSLLGGGVPRWSGKFGRLQLD</sequence>
<accession>A0A8S4MPD6</accession>
<proteinExistence type="predicted"/>
<protein>
    <submittedName>
        <fullName evidence="1">Hypp9595 protein</fullName>
    </submittedName>
</protein>
<evidence type="ECO:0000313" key="2">
    <source>
        <dbReference type="Proteomes" id="UP000838412"/>
    </source>
</evidence>
<reference evidence="1" key="1">
    <citation type="submission" date="2022-01" db="EMBL/GenBank/DDBJ databases">
        <authorList>
            <person name="Braso-Vives M."/>
        </authorList>
    </citation>
    <scope>NUCLEOTIDE SEQUENCE</scope>
</reference>
<dbReference type="EMBL" id="CAKMNS010000293">
    <property type="protein sequence ID" value="CAH1277391.1"/>
    <property type="molecule type" value="Genomic_DNA"/>
</dbReference>
<name>A0A8S4MPD6_BRALA</name>